<evidence type="ECO:0000313" key="7">
    <source>
        <dbReference type="EMBL" id="MFD2592615.1"/>
    </source>
</evidence>
<dbReference type="NCBIfam" id="TIGR04183">
    <property type="entry name" value="Por_Secre_tail"/>
    <property type="match status" value="1"/>
</dbReference>
<comment type="caution">
    <text evidence="7">The sequence shown here is derived from an EMBL/GenBank/DDBJ whole genome shotgun (WGS) entry which is preliminary data.</text>
</comment>
<feature type="active site" description="Charge relay system" evidence="5">
    <location>
        <position position="301"/>
    </location>
</feature>
<keyword evidence="4 5" id="KW-0720">Serine protease</keyword>
<dbReference type="InterPro" id="IPR036852">
    <property type="entry name" value="Peptidase_S8/S53_dom_sf"/>
</dbReference>
<keyword evidence="1 5" id="KW-0645">Protease</keyword>
<evidence type="ECO:0000256" key="4">
    <source>
        <dbReference type="ARBA" id="ARBA00022825"/>
    </source>
</evidence>
<dbReference type="Pfam" id="PF18962">
    <property type="entry name" value="Por_Secre_tail"/>
    <property type="match status" value="1"/>
</dbReference>
<keyword evidence="8" id="KW-1185">Reference proteome</keyword>
<dbReference type="CDD" id="cd00063">
    <property type="entry name" value="FN3"/>
    <property type="match status" value="2"/>
</dbReference>
<dbReference type="InterPro" id="IPR036116">
    <property type="entry name" value="FN3_sf"/>
</dbReference>
<feature type="domain" description="Fibronectin type-III" evidence="6">
    <location>
        <begin position="559"/>
        <end position="644"/>
    </location>
</feature>
<gene>
    <name evidence="7" type="ORF">ACFSTE_17395</name>
</gene>
<dbReference type="InterPro" id="IPR022398">
    <property type="entry name" value="Peptidase_S8_His-AS"/>
</dbReference>
<dbReference type="SMART" id="SM00060">
    <property type="entry name" value="FN3"/>
    <property type="match status" value="2"/>
</dbReference>
<proteinExistence type="inferred from homology"/>
<name>A0ABW5NB00_9FLAO</name>
<dbReference type="SUPFAM" id="SSF52743">
    <property type="entry name" value="Subtilisin-like"/>
    <property type="match status" value="1"/>
</dbReference>
<organism evidence="7 8">
    <name type="scientific">Aquimarina hainanensis</name>
    <dbReference type="NCBI Taxonomy" id="1578017"/>
    <lineage>
        <taxon>Bacteria</taxon>
        <taxon>Pseudomonadati</taxon>
        <taxon>Bacteroidota</taxon>
        <taxon>Flavobacteriia</taxon>
        <taxon>Flavobacteriales</taxon>
        <taxon>Flavobacteriaceae</taxon>
        <taxon>Aquimarina</taxon>
    </lineage>
</organism>
<evidence type="ECO:0000259" key="6">
    <source>
        <dbReference type="PROSITE" id="PS50853"/>
    </source>
</evidence>
<dbReference type="InterPro" id="IPR023828">
    <property type="entry name" value="Peptidase_S8_Ser-AS"/>
</dbReference>
<dbReference type="PROSITE" id="PS50853">
    <property type="entry name" value="FN3"/>
    <property type="match status" value="2"/>
</dbReference>
<dbReference type="InterPro" id="IPR003961">
    <property type="entry name" value="FN3_dom"/>
</dbReference>
<dbReference type="InterPro" id="IPR000209">
    <property type="entry name" value="Peptidase_S8/S53_dom"/>
</dbReference>
<dbReference type="InterPro" id="IPR026444">
    <property type="entry name" value="Secre_tail"/>
</dbReference>
<keyword evidence="3 5" id="KW-0378">Hydrolase</keyword>
<feature type="active site" description="Charge relay system" evidence="5">
    <location>
        <position position="267"/>
    </location>
</feature>
<dbReference type="InterPro" id="IPR013783">
    <property type="entry name" value="Ig-like_fold"/>
</dbReference>
<dbReference type="Gene3D" id="2.10.10.20">
    <property type="entry name" value="Carbohydrate-binding module superfamily 5/12"/>
    <property type="match status" value="1"/>
</dbReference>
<dbReference type="Proteomes" id="UP001597459">
    <property type="component" value="Unassembled WGS sequence"/>
</dbReference>
<protein>
    <submittedName>
        <fullName evidence="7">S8 family serine peptidase</fullName>
    </submittedName>
</protein>
<dbReference type="Gene3D" id="3.40.50.200">
    <property type="entry name" value="Peptidase S8/S53 domain"/>
    <property type="match status" value="1"/>
</dbReference>
<reference evidence="8" key="1">
    <citation type="journal article" date="2019" name="Int. J. Syst. Evol. Microbiol.">
        <title>The Global Catalogue of Microorganisms (GCM) 10K type strain sequencing project: providing services to taxonomists for standard genome sequencing and annotation.</title>
        <authorList>
            <consortium name="The Broad Institute Genomics Platform"/>
            <consortium name="The Broad Institute Genome Sequencing Center for Infectious Disease"/>
            <person name="Wu L."/>
            <person name="Ma J."/>
        </authorList>
    </citation>
    <scope>NUCLEOTIDE SEQUENCE [LARGE SCALE GENOMIC DNA]</scope>
    <source>
        <strain evidence="8">KCTC 42423</strain>
    </source>
</reference>
<dbReference type="PROSITE" id="PS00137">
    <property type="entry name" value="SUBTILASE_HIS"/>
    <property type="match status" value="1"/>
</dbReference>
<dbReference type="PANTHER" id="PTHR42884">
    <property type="entry name" value="PROPROTEIN CONVERTASE SUBTILISIN/KEXIN-RELATED"/>
    <property type="match status" value="1"/>
</dbReference>
<dbReference type="PROSITE" id="PS51892">
    <property type="entry name" value="SUBTILASE"/>
    <property type="match status" value="1"/>
</dbReference>
<dbReference type="PRINTS" id="PR00723">
    <property type="entry name" value="SUBTILISIN"/>
</dbReference>
<dbReference type="PROSITE" id="PS00138">
    <property type="entry name" value="SUBTILASE_SER"/>
    <property type="match status" value="1"/>
</dbReference>
<dbReference type="InterPro" id="IPR034054">
    <property type="entry name" value="Pep_S8_PrcA"/>
</dbReference>
<dbReference type="RefSeq" id="WP_378254661.1">
    <property type="nucleotide sequence ID" value="NZ_JBHSJV010000001.1"/>
</dbReference>
<keyword evidence="2" id="KW-0732">Signal</keyword>
<dbReference type="PANTHER" id="PTHR42884:SF14">
    <property type="entry name" value="NEUROENDOCRINE CONVERTASE 1"/>
    <property type="match status" value="1"/>
</dbReference>
<evidence type="ECO:0000256" key="1">
    <source>
        <dbReference type="ARBA" id="ARBA00022670"/>
    </source>
</evidence>
<dbReference type="Pfam" id="PF00041">
    <property type="entry name" value="fn3"/>
    <property type="match status" value="2"/>
</dbReference>
<dbReference type="InterPro" id="IPR015500">
    <property type="entry name" value="Peptidase_S8_subtilisin-rel"/>
</dbReference>
<comment type="similarity">
    <text evidence="5">Belongs to the peptidase S8 family.</text>
</comment>
<feature type="domain" description="Fibronectin type-III" evidence="6">
    <location>
        <begin position="651"/>
        <end position="738"/>
    </location>
</feature>
<evidence type="ECO:0000256" key="2">
    <source>
        <dbReference type="ARBA" id="ARBA00022729"/>
    </source>
</evidence>
<dbReference type="Gene3D" id="2.60.40.10">
    <property type="entry name" value="Immunoglobulins"/>
    <property type="match status" value="2"/>
</dbReference>
<dbReference type="CDD" id="cd07498">
    <property type="entry name" value="Peptidases_S8_15"/>
    <property type="match status" value="1"/>
</dbReference>
<evidence type="ECO:0000256" key="3">
    <source>
        <dbReference type="ARBA" id="ARBA00022801"/>
    </source>
</evidence>
<sequence length="925" mass="100086">MQNIIYKIAPLMLLFFAVNVFGQKQSDTFYYYKGEKFFLDIDTKTISISFEGENSINSFKSLRSNSIKIKEIVEDNSRATLVSLDANANSKKAVKSYYMEVSTSKNITIADYYKEIESYKKLPNILMVSPTYTTKSGGELGLSNNFYVKLKDKNDIDILYKKAKEMDLEVLGHDKFMPLWFTLSVTSKNKLNSIQLANIFYETGLFESTEPAFRYHNIETSNDTYFNNQWSLNNTGQNGGTAGIDIKIEEAWSITTGNPSIKTAVYDHGLEMNHPDLQANVYGTGFDANNGTSPATVRGSHGTACAGIIGAVKDNNLGISGVAPTSKLMSISINLKNSDTPSQLASGFNWAWQNGADVISNSWGGYAPSSIIDNAIKNTLTKGREGKGCVIVFAAGNENNTNIRYPGNSNPDLLIVGAMSPCAERKNPNSCDGESNWGSCFGTQLDIVAPGVKMPTTDNQGRNGYSSTDYTQTFNGTSSACPVVAGVAALILSVNPNLTFSEVNTIIEQSAQKVGTYRYATTGGRPNGTWNNQMGYGLVDAHQAVLLAQGNSDSQAPTAPSNLVSTGKTKTSVSLSWTASTDNVGVTGYEIYQDDVVVATVVTTSETINGLTANTTYRFKVRAKDAAGNYSAFSNIISVKTLEDTGGDCQKVTGVTATDIKDVSATINWNVADGTTTYIVEYKKTTANAYTIVEATSNTLGLKNLSPETTYQLRIKYTCTGTTGDICEGVAPWRSGVNYQPGDKVVYLNTLYRKTSNSWENLGRCGTTGNAQGTDAPYSDIITFTTKKTPGGGICDGVAPWRSGVRYQPGDKVVYNDTLYQKNASGGWDNLGSCNGSKMLTSMTSSPPLTTELAIYQEPFSGTLSISLPEALLKSSSYRIFDVTGKVIMSGEKAKKIDVGTIENGMYILKISSGKNSYVKRFVKH</sequence>
<dbReference type="Pfam" id="PF00082">
    <property type="entry name" value="Peptidase_S8"/>
    <property type="match status" value="1"/>
</dbReference>
<feature type="active site" description="Charge relay system" evidence="5">
    <location>
        <position position="478"/>
    </location>
</feature>
<accession>A0ABW5NB00</accession>
<evidence type="ECO:0000313" key="8">
    <source>
        <dbReference type="Proteomes" id="UP001597459"/>
    </source>
</evidence>
<dbReference type="SUPFAM" id="SSF49265">
    <property type="entry name" value="Fibronectin type III"/>
    <property type="match status" value="1"/>
</dbReference>
<dbReference type="EMBL" id="JBHULX010000039">
    <property type="protein sequence ID" value="MFD2592615.1"/>
    <property type="molecule type" value="Genomic_DNA"/>
</dbReference>
<evidence type="ECO:0000256" key="5">
    <source>
        <dbReference type="PROSITE-ProRule" id="PRU01240"/>
    </source>
</evidence>